<dbReference type="GeneID" id="54421207"/>
<dbReference type="InterPro" id="IPR006121">
    <property type="entry name" value="HMA_dom"/>
</dbReference>
<evidence type="ECO:0000256" key="10">
    <source>
        <dbReference type="ARBA" id="ARBA00022967"/>
    </source>
</evidence>
<dbReference type="PROSITE" id="PS00154">
    <property type="entry name" value="ATPASE_E1_E2"/>
    <property type="match status" value="1"/>
</dbReference>
<dbReference type="InterPro" id="IPR036163">
    <property type="entry name" value="HMA_dom_sf"/>
</dbReference>
<dbReference type="NCBIfam" id="TIGR00003">
    <property type="entry name" value="copper ion binding protein"/>
    <property type="match status" value="2"/>
</dbReference>
<dbReference type="EMBL" id="ML975154">
    <property type="protein sequence ID" value="KAF1813708.1"/>
    <property type="molecule type" value="Genomic_DNA"/>
</dbReference>
<dbReference type="PANTHER" id="PTHR43520:SF32">
    <property type="entry name" value="COPPER RESISTANCE P-TYPE ATPASE (EUROFUNG)"/>
    <property type="match status" value="1"/>
</dbReference>
<dbReference type="Gene3D" id="2.70.150.10">
    <property type="entry name" value="Calcium-transporting ATPase, cytoplasmic transduction domain A"/>
    <property type="match status" value="1"/>
</dbReference>
<evidence type="ECO:0000256" key="15">
    <source>
        <dbReference type="RuleBase" id="RU362081"/>
    </source>
</evidence>
<dbReference type="InterPro" id="IPR023298">
    <property type="entry name" value="ATPase_P-typ_TM_dom_sf"/>
</dbReference>
<dbReference type="OrthoDB" id="432719at2759"/>
<dbReference type="Proteomes" id="UP000504638">
    <property type="component" value="Unplaced"/>
</dbReference>
<dbReference type="InterPro" id="IPR027256">
    <property type="entry name" value="P-typ_ATPase_IB"/>
</dbReference>
<keyword evidence="6" id="KW-0677">Repeat</keyword>
<dbReference type="GO" id="GO:0043682">
    <property type="term" value="F:P-type divalent copper transporter activity"/>
    <property type="evidence" value="ECO:0007669"/>
    <property type="project" value="TreeGrafter"/>
</dbReference>
<feature type="transmembrane region" description="Helical" evidence="15">
    <location>
        <begin position="370"/>
        <end position="388"/>
    </location>
</feature>
<dbReference type="InterPro" id="IPR018303">
    <property type="entry name" value="ATPase_P-typ_P_site"/>
</dbReference>
<keyword evidence="8 15" id="KW-0067">ATP-binding</keyword>
<dbReference type="SFLD" id="SFLDG00002">
    <property type="entry name" value="C1.7:_P-type_atpase_like"/>
    <property type="match status" value="1"/>
</dbReference>
<evidence type="ECO:0000313" key="18">
    <source>
        <dbReference type="EMBL" id="KAF1813708.1"/>
    </source>
</evidence>
<evidence type="ECO:0000256" key="5">
    <source>
        <dbReference type="ARBA" id="ARBA00022723"/>
    </source>
</evidence>
<dbReference type="InterPro" id="IPR006122">
    <property type="entry name" value="HMA_Cu_ion-bd"/>
</dbReference>
<dbReference type="SUPFAM" id="SSF81665">
    <property type="entry name" value="Calcium ATPase, transmembrane domain M"/>
    <property type="match status" value="1"/>
</dbReference>
<reference evidence="20" key="3">
    <citation type="submission" date="2025-04" db="UniProtKB">
        <authorList>
            <consortium name="RefSeq"/>
        </authorList>
    </citation>
    <scope>IDENTIFICATION</scope>
    <source>
        <strain evidence="20">CBS 781.70</strain>
    </source>
</reference>
<dbReference type="InterPro" id="IPR036412">
    <property type="entry name" value="HAD-like_sf"/>
</dbReference>
<evidence type="ECO:0000313" key="20">
    <source>
        <dbReference type="RefSeq" id="XP_033535339.1"/>
    </source>
</evidence>
<dbReference type="SUPFAM" id="SSF55008">
    <property type="entry name" value="HMA, heavy metal-associated domain"/>
    <property type="match status" value="2"/>
</dbReference>
<keyword evidence="11 15" id="KW-1133">Transmembrane helix</keyword>
<feature type="transmembrane region" description="Helical" evidence="15">
    <location>
        <begin position="419"/>
        <end position="441"/>
    </location>
</feature>
<evidence type="ECO:0000256" key="4">
    <source>
        <dbReference type="ARBA" id="ARBA00022692"/>
    </source>
</evidence>
<dbReference type="InterPro" id="IPR008250">
    <property type="entry name" value="ATPase_P-typ_transduc_dom_A_sf"/>
</dbReference>
<dbReference type="Pfam" id="PF00403">
    <property type="entry name" value="HMA"/>
    <property type="match status" value="2"/>
</dbReference>
<dbReference type="Pfam" id="PF00122">
    <property type="entry name" value="E1-E2_ATPase"/>
    <property type="match status" value="1"/>
</dbReference>
<dbReference type="FunFam" id="3.30.70.100:FF:000001">
    <property type="entry name" value="ATPase copper transporting beta"/>
    <property type="match status" value="2"/>
</dbReference>
<sequence length="1115" mass="120419">MIKHRRGQSVPERMPAETVSCSPTSPFRSATPLKKPSPAEISVIVDPTSAAGTFKADISIVGMTCSACVGAITNAVEELPFVRTINVSLLTHSATVVFEGNDHAEQVRSTIEDAGFDATIEGLEEIGGAKKRRTLVLEGGGDVWKATYMIGGMTCAACVGNVSTVVKQLDFVNQVDINLIQNSGVVEFKGKDNVGAITEAIEDAGFDATLENMVNAAAAEQEETYRTVSFRVDGMFCHHCPTHIVDALEQEFKGKISLEKIATTADPIFEVQYAPHAPHFTIRTIFDLVASVNPEFKPTPYHAPTLEDRSRALHARERRTILLRLALCVTAGIPAFIIGIVCMSLLHHDNAVRTFMMAPMWTGTVSRSEWALFILATPVYFFGADIFHRKAIKEVKAMWRPGSKTPMWKRFVRFGSMNMLMCLGTSIAYFSSIAELIIGALEKPKHGGHDMKDMKRAVMDGSGIYFDSVIFLTMFLLMGRFLEAYSKAKTGDAVTNLGNLRPSEAILVESTNVSGRKIPVALLDVGDVVRVQAGGSPPFDGIIIDGSSRFDESSLTGESRPVQKEIGDTVYSGTVNRTGPVSMKLTTTDGSSMLDQIIKVVREGQTHRAPVERAADIITSHFVPFVILVAIVTWTVWLATGMAGLLPDSYLDNSQGGYPLWSLRFAIAVFVVACPCGIGLAAPTAMFVGGGLAAKFGILVKGGGEAFQEASDLDVVVFDKTGTLTEGGDPKVTGWKMTSDDDADEVLAMVRQVESGSGHPVAKAVMDFCEERLGIKSPSKDTDGEADKEMDISDSKPGALLDVDVLVGNERLLEEHDVGIDEHSYGILQGWKRQGRSVVLVALRAAYTTPEELRRYSRNPPQSIRSSIHSTVGTGTYILTSLFAISDPLRDEAPGIVSALTKRGIEVWMLSGDNPTTAQAVAAQVGIKPTNVIAGVLPEQKAEKIKWLQKTVPARKKNKKKQRSQRKRSNESTDAEESYPAGRATVAMVGDGINDSPALTMADVGIAIGSGSDIAISSADFILIHSKLSSVLTLIDLSRKVFRRVWFNFGWACVYNLIAMPVAAGVLYPVESNGAHVRLDPVWASLAMACSSLSVVGSSLALRSRLPGLGFRYKK</sequence>
<keyword evidence="19" id="KW-1185">Reference proteome</keyword>
<dbReference type="InterPro" id="IPR023299">
    <property type="entry name" value="ATPase_P-typ_cyto_dom_N"/>
</dbReference>
<evidence type="ECO:0000256" key="2">
    <source>
        <dbReference type="ARBA" id="ARBA00006024"/>
    </source>
</evidence>
<dbReference type="Gene3D" id="3.40.1110.10">
    <property type="entry name" value="Calcium-transporting ATPase, cytoplasmic domain N"/>
    <property type="match status" value="1"/>
</dbReference>
<keyword evidence="13" id="KW-0406">Ion transport</keyword>
<dbReference type="InterPro" id="IPR044492">
    <property type="entry name" value="P_typ_ATPase_HD_dom"/>
</dbReference>
<dbReference type="InterPro" id="IPR017969">
    <property type="entry name" value="Heavy-metal-associated_CS"/>
</dbReference>
<keyword evidence="7 15" id="KW-0547">Nucleotide-binding</keyword>
<gene>
    <name evidence="18 20" type="ORF">P152DRAFT_465556</name>
</gene>
<evidence type="ECO:0000256" key="3">
    <source>
        <dbReference type="ARBA" id="ARBA00022448"/>
    </source>
</evidence>
<dbReference type="RefSeq" id="XP_033535339.1">
    <property type="nucleotide sequence ID" value="XM_033680637.1"/>
</dbReference>
<evidence type="ECO:0000256" key="6">
    <source>
        <dbReference type="ARBA" id="ARBA00022737"/>
    </source>
</evidence>
<feature type="transmembrane region" description="Helical" evidence="15">
    <location>
        <begin position="665"/>
        <end position="688"/>
    </location>
</feature>
<dbReference type="GO" id="GO:0005507">
    <property type="term" value="F:copper ion binding"/>
    <property type="evidence" value="ECO:0007669"/>
    <property type="project" value="InterPro"/>
</dbReference>
<evidence type="ECO:0000256" key="8">
    <source>
        <dbReference type="ARBA" id="ARBA00022840"/>
    </source>
</evidence>
<feature type="transmembrane region" description="Helical" evidence="15">
    <location>
        <begin position="622"/>
        <end position="645"/>
    </location>
</feature>
<dbReference type="Gene3D" id="3.30.70.100">
    <property type="match status" value="2"/>
</dbReference>
<feature type="region of interest" description="Disordered" evidence="16">
    <location>
        <begin position="949"/>
        <end position="980"/>
    </location>
</feature>
<keyword evidence="10" id="KW-1278">Translocase</keyword>
<dbReference type="SUPFAM" id="SSF56784">
    <property type="entry name" value="HAD-like"/>
    <property type="match status" value="1"/>
</dbReference>
<feature type="transmembrane region" description="Helical" evidence="15">
    <location>
        <begin position="321"/>
        <end position="346"/>
    </location>
</feature>
<dbReference type="SUPFAM" id="SSF81653">
    <property type="entry name" value="Calcium ATPase, transduction domain A"/>
    <property type="match status" value="1"/>
</dbReference>
<evidence type="ECO:0000256" key="12">
    <source>
        <dbReference type="ARBA" id="ARBA00023008"/>
    </source>
</evidence>
<dbReference type="CDD" id="cd00371">
    <property type="entry name" value="HMA"/>
    <property type="match status" value="2"/>
</dbReference>
<dbReference type="GO" id="GO:0005524">
    <property type="term" value="F:ATP binding"/>
    <property type="evidence" value="ECO:0007669"/>
    <property type="project" value="UniProtKB-UniRule"/>
</dbReference>
<dbReference type="SFLD" id="SFLDS00003">
    <property type="entry name" value="Haloacid_Dehalogenase"/>
    <property type="match status" value="1"/>
</dbReference>
<dbReference type="NCBIfam" id="TIGR01494">
    <property type="entry name" value="ATPase_P-type"/>
    <property type="match status" value="2"/>
</dbReference>
<evidence type="ECO:0000256" key="13">
    <source>
        <dbReference type="ARBA" id="ARBA00023065"/>
    </source>
</evidence>
<feature type="compositionally biased region" description="Polar residues" evidence="16">
    <location>
        <begin position="19"/>
        <end position="28"/>
    </location>
</feature>
<comment type="subcellular location">
    <subcellularLocation>
        <location evidence="1">Endomembrane system</location>
        <topology evidence="1">Multi-pass membrane protein</topology>
    </subcellularLocation>
    <subcellularLocation>
        <location evidence="15">Membrane</location>
    </subcellularLocation>
</comment>
<keyword evidence="14 15" id="KW-0472">Membrane</keyword>
<dbReference type="InterPro" id="IPR023214">
    <property type="entry name" value="HAD_sf"/>
</dbReference>
<evidence type="ECO:0000259" key="17">
    <source>
        <dbReference type="PROSITE" id="PS50846"/>
    </source>
</evidence>
<dbReference type="FunFam" id="2.70.150.10:FF:000068">
    <property type="entry name" value="Copper resistance-associated P-type ATPase"/>
    <property type="match status" value="1"/>
</dbReference>
<keyword evidence="4 15" id="KW-0812">Transmembrane</keyword>
<feature type="domain" description="HMA" evidence="17">
    <location>
        <begin position="54"/>
        <end position="119"/>
    </location>
</feature>
<reference evidence="20" key="2">
    <citation type="submission" date="2020-04" db="EMBL/GenBank/DDBJ databases">
        <authorList>
            <consortium name="NCBI Genome Project"/>
        </authorList>
    </citation>
    <scope>NUCLEOTIDE SEQUENCE</scope>
    <source>
        <strain evidence="20">CBS 781.70</strain>
    </source>
</reference>
<dbReference type="PRINTS" id="PR00119">
    <property type="entry name" value="CATATPASE"/>
</dbReference>
<dbReference type="InterPro" id="IPR001757">
    <property type="entry name" value="P_typ_ATPase"/>
</dbReference>
<evidence type="ECO:0000256" key="16">
    <source>
        <dbReference type="SAM" id="MobiDB-lite"/>
    </source>
</evidence>
<dbReference type="GO" id="GO:0016020">
    <property type="term" value="C:membrane"/>
    <property type="evidence" value="ECO:0007669"/>
    <property type="project" value="UniProtKB-SubCell"/>
</dbReference>
<evidence type="ECO:0000256" key="7">
    <source>
        <dbReference type="ARBA" id="ARBA00022741"/>
    </source>
</evidence>
<dbReference type="InterPro" id="IPR059000">
    <property type="entry name" value="ATPase_P-type_domA"/>
</dbReference>
<keyword evidence="5 15" id="KW-0479">Metal-binding</keyword>
<dbReference type="AlphaFoldDB" id="A0A6G1G6P1"/>
<dbReference type="GO" id="GO:0016887">
    <property type="term" value="F:ATP hydrolysis activity"/>
    <property type="evidence" value="ECO:0007669"/>
    <property type="project" value="InterPro"/>
</dbReference>
<name>A0A6G1G6P1_9PEZI</name>
<dbReference type="SFLD" id="SFLDF00027">
    <property type="entry name" value="p-type_atpase"/>
    <property type="match status" value="1"/>
</dbReference>
<keyword evidence="9" id="KW-0460">Magnesium</keyword>
<comment type="similarity">
    <text evidence="2 15">Belongs to the cation transport ATPase (P-type) (TC 3.A.3) family. Type IB subfamily.</text>
</comment>
<dbReference type="GO" id="GO:0055070">
    <property type="term" value="P:copper ion homeostasis"/>
    <property type="evidence" value="ECO:0007669"/>
    <property type="project" value="TreeGrafter"/>
</dbReference>
<organism evidence="18">
    <name type="scientific">Eremomyces bilateralis CBS 781.70</name>
    <dbReference type="NCBI Taxonomy" id="1392243"/>
    <lineage>
        <taxon>Eukaryota</taxon>
        <taxon>Fungi</taxon>
        <taxon>Dikarya</taxon>
        <taxon>Ascomycota</taxon>
        <taxon>Pezizomycotina</taxon>
        <taxon>Dothideomycetes</taxon>
        <taxon>Dothideomycetes incertae sedis</taxon>
        <taxon>Eremomycetales</taxon>
        <taxon>Eremomycetaceae</taxon>
        <taxon>Eremomyces</taxon>
    </lineage>
</organism>
<evidence type="ECO:0000256" key="11">
    <source>
        <dbReference type="ARBA" id="ARBA00022989"/>
    </source>
</evidence>
<dbReference type="Gene3D" id="3.40.50.1000">
    <property type="entry name" value="HAD superfamily/HAD-like"/>
    <property type="match status" value="1"/>
</dbReference>
<feature type="transmembrane region" description="Helical" evidence="15">
    <location>
        <begin position="1082"/>
        <end position="1102"/>
    </location>
</feature>
<proteinExistence type="inferred from homology"/>
<accession>A0A6G1G6P1</accession>
<dbReference type="CDD" id="cd02094">
    <property type="entry name" value="P-type_ATPase_Cu-like"/>
    <property type="match status" value="1"/>
</dbReference>
<evidence type="ECO:0000256" key="14">
    <source>
        <dbReference type="ARBA" id="ARBA00023136"/>
    </source>
</evidence>
<keyword evidence="12" id="KW-0186">Copper</keyword>
<dbReference type="PANTHER" id="PTHR43520">
    <property type="entry name" value="ATP7, ISOFORM B"/>
    <property type="match status" value="1"/>
</dbReference>
<reference evidence="18 20" key="1">
    <citation type="submission" date="2020-01" db="EMBL/GenBank/DDBJ databases">
        <authorList>
            <consortium name="DOE Joint Genome Institute"/>
            <person name="Haridas S."/>
            <person name="Albert R."/>
            <person name="Binder M."/>
            <person name="Bloem J."/>
            <person name="Labutti K."/>
            <person name="Salamov A."/>
            <person name="Andreopoulos B."/>
            <person name="Baker S.E."/>
            <person name="Barry K."/>
            <person name="Bills G."/>
            <person name="Bluhm B.H."/>
            <person name="Cannon C."/>
            <person name="Castanera R."/>
            <person name="Culley D.E."/>
            <person name="Daum C."/>
            <person name="Ezra D."/>
            <person name="Gonzalez J.B."/>
            <person name="Henrissat B."/>
            <person name="Kuo A."/>
            <person name="Liang C."/>
            <person name="Lipzen A."/>
            <person name="Lutzoni F."/>
            <person name="Magnuson J."/>
            <person name="Mondo S."/>
            <person name="Nolan M."/>
            <person name="Ohm R."/>
            <person name="Pangilinan J."/>
            <person name="Park H.-J."/>
            <person name="Ramirez L."/>
            <person name="Alfaro M."/>
            <person name="Sun H."/>
            <person name="Tritt A."/>
            <person name="Yoshinaga Y."/>
            <person name="Zwiers L.-H."/>
            <person name="Turgeon B.G."/>
            <person name="Goodwin S.B."/>
            <person name="Spatafora J.W."/>
            <person name="Crous P.W."/>
            <person name="Grigoriev I.V."/>
        </authorList>
    </citation>
    <scope>NUCLEOTIDE SEQUENCE</scope>
    <source>
        <strain evidence="18 20">CBS 781.70</strain>
    </source>
</reference>
<feature type="transmembrane region" description="Helical" evidence="15">
    <location>
        <begin position="1045"/>
        <end position="1070"/>
    </location>
</feature>
<feature type="region of interest" description="Disordered" evidence="16">
    <location>
        <begin position="1"/>
        <end position="35"/>
    </location>
</feature>
<protein>
    <submittedName>
        <fullName evidence="18 20">Heavy metal translocatin</fullName>
    </submittedName>
</protein>
<evidence type="ECO:0000256" key="1">
    <source>
        <dbReference type="ARBA" id="ARBA00004127"/>
    </source>
</evidence>
<dbReference type="NCBIfam" id="TIGR01525">
    <property type="entry name" value="ATPase-IB_hvy"/>
    <property type="match status" value="1"/>
</dbReference>
<evidence type="ECO:0000256" key="9">
    <source>
        <dbReference type="ARBA" id="ARBA00022842"/>
    </source>
</evidence>
<feature type="transmembrane region" description="Helical" evidence="15">
    <location>
        <begin position="461"/>
        <end position="479"/>
    </location>
</feature>
<dbReference type="PROSITE" id="PS50846">
    <property type="entry name" value="HMA_2"/>
    <property type="match status" value="2"/>
</dbReference>
<feature type="compositionally biased region" description="Basic residues" evidence="16">
    <location>
        <begin position="953"/>
        <end position="967"/>
    </location>
</feature>
<evidence type="ECO:0000313" key="19">
    <source>
        <dbReference type="Proteomes" id="UP000504638"/>
    </source>
</evidence>
<dbReference type="PROSITE" id="PS01047">
    <property type="entry name" value="HMA_1"/>
    <property type="match status" value="2"/>
</dbReference>
<keyword evidence="3" id="KW-0813">Transport</keyword>
<dbReference type="Pfam" id="PF00702">
    <property type="entry name" value="Hydrolase"/>
    <property type="match status" value="2"/>
</dbReference>
<feature type="domain" description="HMA" evidence="17">
    <location>
        <begin position="144"/>
        <end position="209"/>
    </location>
</feature>